<protein>
    <recommendedName>
        <fullName evidence="4">DUF4625 domain-containing protein</fullName>
    </recommendedName>
</protein>
<feature type="chain" id="PRO_5046667757" description="DUF4625 domain-containing protein" evidence="1">
    <location>
        <begin position="18"/>
        <end position="120"/>
    </location>
</feature>
<accession>A0ABU3AFP6</accession>
<organism evidence="2 3">
    <name type="scientific">Croceitalea rosinachiae</name>
    <dbReference type="NCBI Taxonomy" id="3075596"/>
    <lineage>
        <taxon>Bacteria</taxon>
        <taxon>Pseudomonadati</taxon>
        <taxon>Bacteroidota</taxon>
        <taxon>Flavobacteriia</taxon>
        <taxon>Flavobacteriales</taxon>
        <taxon>Flavobacteriaceae</taxon>
        <taxon>Croceitalea</taxon>
    </lineage>
</organism>
<dbReference type="EMBL" id="JAVRHR010000004">
    <property type="protein sequence ID" value="MDT0608387.1"/>
    <property type="molecule type" value="Genomic_DNA"/>
</dbReference>
<evidence type="ECO:0000313" key="3">
    <source>
        <dbReference type="Proteomes" id="UP001255246"/>
    </source>
</evidence>
<proteinExistence type="predicted"/>
<evidence type="ECO:0000256" key="1">
    <source>
        <dbReference type="SAM" id="SignalP"/>
    </source>
</evidence>
<dbReference type="Proteomes" id="UP001255246">
    <property type="component" value="Unassembled WGS sequence"/>
</dbReference>
<keyword evidence="3" id="KW-1185">Reference proteome</keyword>
<name>A0ABU3AFP6_9FLAO</name>
<sequence>MKKIVLALCLVTILVFACTDRDDELTLASIRIFNNSNLNFNLVEVIADSLFYENVPADGFSEYLSYDEAFEAMPFSISTDSADFNFTPDELELDLLPIGLYTYEITISDEGEIVLNFKID</sequence>
<feature type="signal peptide" evidence="1">
    <location>
        <begin position="1"/>
        <end position="17"/>
    </location>
</feature>
<evidence type="ECO:0000313" key="2">
    <source>
        <dbReference type="EMBL" id="MDT0608387.1"/>
    </source>
</evidence>
<dbReference type="RefSeq" id="WP_311353099.1">
    <property type="nucleotide sequence ID" value="NZ_JAVRHR010000004.1"/>
</dbReference>
<dbReference type="PROSITE" id="PS51257">
    <property type="entry name" value="PROKAR_LIPOPROTEIN"/>
    <property type="match status" value="1"/>
</dbReference>
<reference evidence="2 3" key="1">
    <citation type="submission" date="2023-09" db="EMBL/GenBank/DDBJ databases">
        <authorList>
            <person name="Rey-Velasco X."/>
        </authorList>
    </citation>
    <scope>NUCLEOTIDE SEQUENCE [LARGE SCALE GENOMIC DNA]</scope>
    <source>
        <strain evidence="2 3">F388</strain>
    </source>
</reference>
<gene>
    <name evidence="2" type="ORF">RM706_15200</name>
</gene>
<comment type="caution">
    <text evidence="2">The sequence shown here is derived from an EMBL/GenBank/DDBJ whole genome shotgun (WGS) entry which is preliminary data.</text>
</comment>
<evidence type="ECO:0008006" key="4">
    <source>
        <dbReference type="Google" id="ProtNLM"/>
    </source>
</evidence>
<keyword evidence="1" id="KW-0732">Signal</keyword>